<evidence type="ECO:0000259" key="3">
    <source>
        <dbReference type="PROSITE" id="PS51186"/>
    </source>
</evidence>
<evidence type="ECO:0000313" key="5">
    <source>
        <dbReference type="Proteomes" id="UP000366872"/>
    </source>
</evidence>
<dbReference type="Pfam" id="PF00583">
    <property type="entry name" value="Acetyltransf_1"/>
    <property type="match status" value="1"/>
</dbReference>
<dbReference type="PANTHER" id="PTHR10545:SF29">
    <property type="entry name" value="GH14572P-RELATED"/>
    <property type="match status" value="1"/>
</dbReference>
<feature type="domain" description="N-acetyltransferase" evidence="3">
    <location>
        <begin position="4"/>
        <end position="160"/>
    </location>
</feature>
<dbReference type="InterPro" id="IPR051016">
    <property type="entry name" value="Diverse_Substrate_AcTransf"/>
</dbReference>
<dbReference type="EMBL" id="CAAHFG010000003">
    <property type="protein sequence ID" value="VGO15984.1"/>
    <property type="molecule type" value="Genomic_DNA"/>
</dbReference>
<dbReference type="CDD" id="cd04301">
    <property type="entry name" value="NAT_SF"/>
    <property type="match status" value="1"/>
</dbReference>
<dbReference type="SUPFAM" id="SSF55729">
    <property type="entry name" value="Acyl-CoA N-acyltransferases (Nat)"/>
    <property type="match status" value="1"/>
</dbReference>
<gene>
    <name evidence="4" type="ORF">PDESU_04573</name>
</gene>
<evidence type="ECO:0000256" key="2">
    <source>
        <dbReference type="ARBA" id="ARBA00023315"/>
    </source>
</evidence>
<dbReference type="InterPro" id="IPR000182">
    <property type="entry name" value="GNAT_dom"/>
</dbReference>
<evidence type="ECO:0000313" key="4">
    <source>
        <dbReference type="EMBL" id="VGO15984.1"/>
    </source>
</evidence>
<name>A0A6C2U9C6_PONDE</name>
<keyword evidence="5" id="KW-1185">Reference proteome</keyword>
<protein>
    <submittedName>
        <fullName evidence="4">Aminoglycoside N(6')-acetyltransferase type 1</fullName>
    </submittedName>
</protein>
<dbReference type="PROSITE" id="PS51186">
    <property type="entry name" value="GNAT"/>
    <property type="match status" value="1"/>
</dbReference>
<dbReference type="PANTHER" id="PTHR10545">
    <property type="entry name" value="DIAMINE N-ACETYLTRANSFERASE"/>
    <property type="match status" value="1"/>
</dbReference>
<reference evidence="4 5" key="1">
    <citation type="submission" date="2019-04" db="EMBL/GenBank/DDBJ databases">
        <authorList>
            <person name="Van Vliet M D."/>
        </authorList>
    </citation>
    <scope>NUCLEOTIDE SEQUENCE [LARGE SCALE GENOMIC DNA]</scope>
    <source>
        <strain evidence="4 5">F1</strain>
    </source>
</reference>
<accession>A0A6C2U9C6</accession>
<keyword evidence="2" id="KW-0012">Acyltransferase</keyword>
<dbReference type="AlphaFoldDB" id="A0A6C2U9C6"/>
<evidence type="ECO:0000256" key="1">
    <source>
        <dbReference type="ARBA" id="ARBA00022679"/>
    </source>
</evidence>
<dbReference type="GO" id="GO:0008080">
    <property type="term" value="F:N-acetyltransferase activity"/>
    <property type="evidence" value="ECO:0007669"/>
    <property type="project" value="UniProtKB-ARBA"/>
</dbReference>
<proteinExistence type="predicted"/>
<sequence length="171" mass="18704">MTQIILADLSDPSHARAVLHLLNEYATDCMGGGEELSGHTRKHLIAELGKRVGCRVVLAFIDGLPAGLAICFENFSTFLCAPILNIHDFTVAPEFRGRGLSKQLLAKVEEIAKKTACCKITLEVLEGNTIARAVYSKFGFEGYELDPEMGKALFYEKKLGTNVSPEKSVRS</sequence>
<dbReference type="RefSeq" id="WP_136081545.1">
    <property type="nucleotide sequence ID" value="NZ_CAAHFG010000003.1"/>
</dbReference>
<organism evidence="4 5">
    <name type="scientific">Pontiella desulfatans</name>
    <dbReference type="NCBI Taxonomy" id="2750659"/>
    <lineage>
        <taxon>Bacteria</taxon>
        <taxon>Pseudomonadati</taxon>
        <taxon>Kiritimatiellota</taxon>
        <taxon>Kiritimatiellia</taxon>
        <taxon>Kiritimatiellales</taxon>
        <taxon>Pontiellaceae</taxon>
        <taxon>Pontiella</taxon>
    </lineage>
</organism>
<dbReference type="InterPro" id="IPR016181">
    <property type="entry name" value="Acyl_CoA_acyltransferase"/>
</dbReference>
<dbReference type="Proteomes" id="UP000366872">
    <property type="component" value="Unassembled WGS sequence"/>
</dbReference>
<keyword evidence="1 4" id="KW-0808">Transferase</keyword>
<dbReference type="Gene3D" id="3.40.630.30">
    <property type="match status" value="1"/>
</dbReference>